<evidence type="ECO:0000313" key="2">
    <source>
        <dbReference type="EMBL" id="OGI76675.1"/>
    </source>
</evidence>
<protein>
    <recommendedName>
        <fullName evidence="4">VanZ-like domain-containing protein</fullName>
    </recommendedName>
</protein>
<dbReference type="EMBL" id="MFUA01000022">
    <property type="protein sequence ID" value="OGI76675.1"/>
    <property type="molecule type" value="Genomic_DNA"/>
</dbReference>
<feature type="transmembrane region" description="Helical" evidence="1">
    <location>
        <begin position="63"/>
        <end position="83"/>
    </location>
</feature>
<sequence length="132" mass="15291">MNKKKLFKTLAYLIVFILIINFFANKFYWYYSIWYFDVIMHFLGGFWVGLAFLYLFPPKDSPLGAIFITLLLVLTVGVLWEVFEILINEIIAQNPFNVLDTASDIFFDLSGGLCAILYLLVPLENQRTGSKE</sequence>
<feature type="transmembrane region" description="Helical" evidence="1">
    <location>
        <begin position="9"/>
        <end position="28"/>
    </location>
</feature>
<comment type="caution">
    <text evidence="2">The sequence shown here is derived from an EMBL/GenBank/DDBJ whole genome shotgun (WGS) entry which is preliminary data.</text>
</comment>
<keyword evidence="1" id="KW-1133">Transmembrane helix</keyword>
<feature type="transmembrane region" description="Helical" evidence="1">
    <location>
        <begin position="34"/>
        <end position="56"/>
    </location>
</feature>
<evidence type="ECO:0000256" key="1">
    <source>
        <dbReference type="SAM" id="Phobius"/>
    </source>
</evidence>
<dbReference type="Pfam" id="PF09997">
    <property type="entry name" value="DUF2238"/>
    <property type="match status" value="1"/>
</dbReference>
<reference evidence="2 3" key="1">
    <citation type="journal article" date="2016" name="Nat. Commun.">
        <title>Thousands of microbial genomes shed light on interconnected biogeochemical processes in an aquifer system.</title>
        <authorList>
            <person name="Anantharaman K."/>
            <person name="Brown C.T."/>
            <person name="Hug L.A."/>
            <person name="Sharon I."/>
            <person name="Castelle C.J."/>
            <person name="Probst A.J."/>
            <person name="Thomas B.C."/>
            <person name="Singh A."/>
            <person name="Wilkins M.J."/>
            <person name="Karaoz U."/>
            <person name="Brodie E.L."/>
            <person name="Williams K.H."/>
            <person name="Hubbard S.S."/>
            <person name="Banfield J.F."/>
        </authorList>
    </citation>
    <scope>NUCLEOTIDE SEQUENCE [LARGE SCALE GENOMIC DNA]</scope>
</reference>
<gene>
    <name evidence="2" type="ORF">A3B85_01255</name>
</gene>
<proteinExistence type="predicted"/>
<dbReference type="AlphaFoldDB" id="A0A1F6W4R7"/>
<keyword evidence="1" id="KW-0472">Membrane</keyword>
<evidence type="ECO:0008006" key="4">
    <source>
        <dbReference type="Google" id="ProtNLM"/>
    </source>
</evidence>
<evidence type="ECO:0000313" key="3">
    <source>
        <dbReference type="Proteomes" id="UP000178374"/>
    </source>
</evidence>
<feature type="transmembrane region" description="Helical" evidence="1">
    <location>
        <begin position="103"/>
        <end position="121"/>
    </location>
</feature>
<accession>A0A1F6W4R7</accession>
<organism evidence="2 3">
    <name type="scientific">Candidatus Nomurabacteria bacterium RIFCSPHIGHO2_02_FULL_37_13</name>
    <dbReference type="NCBI Taxonomy" id="1801750"/>
    <lineage>
        <taxon>Bacteria</taxon>
        <taxon>Candidatus Nomuraibacteriota</taxon>
    </lineage>
</organism>
<keyword evidence="1" id="KW-0812">Transmembrane</keyword>
<name>A0A1F6W4R7_9BACT</name>
<dbReference type="InterPro" id="IPR014509">
    <property type="entry name" value="YjdF-like"/>
</dbReference>
<dbReference type="Proteomes" id="UP000178374">
    <property type="component" value="Unassembled WGS sequence"/>
</dbReference>